<protein>
    <submittedName>
        <fullName evidence="1">Uncharacterized protein</fullName>
    </submittedName>
</protein>
<dbReference type="Proteomes" id="UP001234178">
    <property type="component" value="Unassembled WGS sequence"/>
</dbReference>
<dbReference type="EMBL" id="JAOYFB010000036">
    <property type="protein sequence ID" value="KAK4020453.1"/>
    <property type="molecule type" value="Genomic_DNA"/>
</dbReference>
<sequence>MLKLSIDGSAEICVQNRKVRWRCCALILSDCKIFIYFGLSTIYYQFLADPALEVSTLGQSSTTMNPVFTASLLCQPRTRIS</sequence>
<accession>A0ABR0A641</accession>
<organism evidence="1 2">
    <name type="scientific">Daphnia magna</name>
    <dbReference type="NCBI Taxonomy" id="35525"/>
    <lineage>
        <taxon>Eukaryota</taxon>
        <taxon>Metazoa</taxon>
        <taxon>Ecdysozoa</taxon>
        <taxon>Arthropoda</taxon>
        <taxon>Crustacea</taxon>
        <taxon>Branchiopoda</taxon>
        <taxon>Diplostraca</taxon>
        <taxon>Cladocera</taxon>
        <taxon>Anomopoda</taxon>
        <taxon>Daphniidae</taxon>
        <taxon>Daphnia</taxon>
    </lineage>
</organism>
<proteinExistence type="predicted"/>
<keyword evidence="2" id="KW-1185">Reference proteome</keyword>
<gene>
    <name evidence="1" type="ORF">OUZ56_002430</name>
</gene>
<name>A0ABR0A641_9CRUS</name>
<evidence type="ECO:0000313" key="2">
    <source>
        <dbReference type="Proteomes" id="UP001234178"/>
    </source>
</evidence>
<comment type="caution">
    <text evidence="1">The sequence shown here is derived from an EMBL/GenBank/DDBJ whole genome shotgun (WGS) entry which is preliminary data.</text>
</comment>
<reference evidence="1 2" key="1">
    <citation type="journal article" date="2023" name="Nucleic Acids Res.">
        <title>The hologenome of Daphnia magna reveals possible DNA methylation and microbiome-mediated evolution of the host genome.</title>
        <authorList>
            <person name="Chaturvedi A."/>
            <person name="Li X."/>
            <person name="Dhandapani V."/>
            <person name="Marshall H."/>
            <person name="Kissane S."/>
            <person name="Cuenca-Cambronero M."/>
            <person name="Asole G."/>
            <person name="Calvet F."/>
            <person name="Ruiz-Romero M."/>
            <person name="Marangio P."/>
            <person name="Guigo R."/>
            <person name="Rago D."/>
            <person name="Mirbahai L."/>
            <person name="Eastwood N."/>
            <person name="Colbourne J.K."/>
            <person name="Zhou J."/>
            <person name="Mallon E."/>
            <person name="Orsini L."/>
        </authorList>
    </citation>
    <scope>NUCLEOTIDE SEQUENCE [LARGE SCALE GENOMIC DNA]</scope>
    <source>
        <strain evidence="1">LRV0_1</strain>
    </source>
</reference>
<evidence type="ECO:0000313" key="1">
    <source>
        <dbReference type="EMBL" id="KAK4020453.1"/>
    </source>
</evidence>